<dbReference type="Pfam" id="PF00126">
    <property type="entry name" value="HTH_1"/>
    <property type="match status" value="1"/>
</dbReference>
<keyword evidence="2" id="KW-0805">Transcription regulation</keyword>
<dbReference type="Proteomes" id="UP001057291">
    <property type="component" value="Unassembled WGS sequence"/>
</dbReference>
<dbReference type="FunFam" id="1.10.10.10:FF:000001">
    <property type="entry name" value="LysR family transcriptional regulator"/>
    <property type="match status" value="1"/>
</dbReference>
<accession>A0AAV4LG18</accession>
<dbReference type="GO" id="GO:0003700">
    <property type="term" value="F:DNA-binding transcription factor activity"/>
    <property type="evidence" value="ECO:0007669"/>
    <property type="project" value="InterPro"/>
</dbReference>
<dbReference type="InterPro" id="IPR050950">
    <property type="entry name" value="HTH-type_LysR_regulators"/>
</dbReference>
<dbReference type="Pfam" id="PF03466">
    <property type="entry name" value="LysR_substrate"/>
    <property type="match status" value="1"/>
</dbReference>
<comment type="similarity">
    <text evidence="1">Belongs to the LysR transcriptional regulatory family.</text>
</comment>
<keyword evidence="4" id="KW-0804">Transcription</keyword>
<dbReference type="PROSITE" id="PS50931">
    <property type="entry name" value="HTH_LYSR"/>
    <property type="match status" value="1"/>
</dbReference>
<dbReference type="GO" id="GO:0003677">
    <property type="term" value="F:DNA binding"/>
    <property type="evidence" value="ECO:0007669"/>
    <property type="project" value="UniProtKB-KW"/>
</dbReference>
<evidence type="ECO:0000256" key="3">
    <source>
        <dbReference type="ARBA" id="ARBA00023125"/>
    </source>
</evidence>
<evidence type="ECO:0000256" key="1">
    <source>
        <dbReference type="ARBA" id="ARBA00009437"/>
    </source>
</evidence>
<keyword evidence="7" id="KW-1185">Reference proteome</keyword>
<dbReference type="Gene3D" id="3.40.190.290">
    <property type="match status" value="1"/>
</dbReference>
<sequence>MEWNQLQYFQTVAQIQHFTRAAEILSISQPALSRSIARLEEELGVPLFERQGRMVSLNRYGEIFLKRVNRAIQEINDGQQEIQNLIHPSHGSVSIGFIHTLGTNLIPDLLGLFRKNYPNINFQLFQNGASMILDQLEAAEIDFCLCSPTQTREGVRWVKLFTEELFVIVPNDHRLAKRSSIKLNEVAEDPFILVKKGYGLREITEQICNEAGFIPNVTFEGEEVGTIAGLVGAKLGVALIPHIKGLDMTKISLLRVSQPICQRVIGIAWIEGRYLSPAAKRFKQFVLDHFCQFE</sequence>
<dbReference type="InterPro" id="IPR036390">
    <property type="entry name" value="WH_DNA-bd_sf"/>
</dbReference>
<dbReference type="PANTHER" id="PTHR30419">
    <property type="entry name" value="HTH-TYPE TRANSCRIPTIONAL REGULATOR YBHD"/>
    <property type="match status" value="1"/>
</dbReference>
<dbReference type="SUPFAM" id="SSF46785">
    <property type="entry name" value="Winged helix' DNA-binding domain"/>
    <property type="match status" value="1"/>
</dbReference>
<dbReference type="InterPro" id="IPR005119">
    <property type="entry name" value="LysR_subst-bd"/>
</dbReference>
<dbReference type="EMBL" id="BOQE01000001">
    <property type="protein sequence ID" value="GIM46653.1"/>
    <property type="molecule type" value="Genomic_DNA"/>
</dbReference>
<dbReference type="PRINTS" id="PR00039">
    <property type="entry name" value="HTHLYSR"/>
</dbReference>
<proteinExistence type="inferred from homology"/>
<name>A0AAV4LG18_9BACL</name>
<dbReference type="AlphaFoldDB" id="A0AAV4LG18"/>
<gene>
    <name evidence="6" type="primary">yybE</name>
    <name evidence="6" type="ORF">DNHGIG_22020</name>
</gene>
<keyword evidence="3" id="KW-0238">DNA-binding</keyword>
<dbReference type="GO" id="GO:0005829">
    <property type="term" value="C:cytosol"/>
    <property type="evidence" value="ECO:0007669"/>
    <property type="project" value="TreeGrafter"/>
</dbReference>
<protein>
    <submittedName>
        <fullName evidence="6">HTH-type transcriptional regulator YybE</fullName>
    </submittedName>
</protein>
<dbReference type="InterPro" id="IPR036388">
    <property type="entry name" value="WH-like_DNA-bd_sf"/>
</dbReference>
<dbReference type="SUPFAM" id="SSF53850">
    <property type="entry name" value="Periplasmic binding protein-like II"/>
    <property type="match status" value="1"/>
</dbReference>
<dbReference type="Gene3D" id="1.10.10.10">
    <property type="entry name" value="Winged helix-like DNA-binding domain superfamily/Winged helix DNA-binding domain"/>
    <property type="match status" value="1"/>
</dbReference>
<feature type="domain" description="HTH lysR-type" evidence="5">
    <location>
        <begin position="1"/>
        <end position="58"/>
    </location>
</feature>
<comment type="caution">
    <text evidence="6">The sequence shown here is derived from an EMBL/GenBank/DDBJ whole genome shotgun (WGS) entry which is preliminary data.</text>
</comment>
<evidence type="ECO:0000256" key="4">
    <source>
        <dbReference type="ARBA" id="ARBA00023163"/>
    </source>
</evidence>
<dbReference type="PANTHER" id="PTHR30419:SF28">
    <property type="entry name" value="HTH-TYPE TRANSCRIPTIONAL REGULATOR BSDA"/>
    <property type="match status" value="1"/>
</dbReference>
<evidence type="ECO:0000256" key="2">
    <source>
        <dbReference type="ARBA" id="ARBA00023015"/>
    </source>
</evidence>
<evidence type="ECO:0000259" key="5">
    <source>
        <dbReference type="PROSITE" id="PS50931"/>
    </source>
</evidence>
<reference evidence="6" key="1">
    <citation type="journal article" date="2023" name="Int. J. Syst. Evol. Microbiol.">
        <title>Collibacillus ludicampi gen. nov., sp. nov., a new soil bacterium of the family Alicyclobacillaceae.</title>
        <authorList>
            <person name="Jojima T."/>
            <person name="Ioku Y."/>
            <person name="Fukuta Y."/>
            <person name="Shirasaka N."/>
            <person name="Matsumura Y."/>
            <person name="Mori M."/>
        </authorList>
    </citation>
    <scope>NUCLEOTIDE SEQUENCE</scope>
    <source>
        <strain evidence="6">TP075</strain>
    </source>
</reference>
<dbReference type="RefSeq" id="WP_282199722.1">
    <property type="nucleotide sequence ID" value="NZ_BOQE01000001.1"/>
</dbReference>
<evidence type="ECO:0000313" key="7">
    <source>
        <dbReference type="Proteomes" id="UP001057291"/>
    </source>
</evidence>
<organism evidence="6 7">
    <name type="scientific">Collibacillus ludicampi</name>
    <dbReference type="NCBI Taxonomy" id="2771369"/>
    <lineage>
        <taxon>Bacteria</taxon>
        <taxon>Bacillati</taxon>
        <taxon>Bacillota</taxon>
        <taxon>Bacilli</taxon>
        <taxon>Bacillales</taxon>
        <taxon>Alicyclobacillaceae</taxon>
        <taxon>Collibacillus</taxon>
    </lineage>
</organism>
<dbReference type="CDD" id="cd08434">
    <property type="entry name" value="PBP2_GltC_like"/>
    <property type="match status" value="1"/>
</dbReference>
<dbReference type="InterPro" id="IPR000847">
    <property type="entry name" value="LysR_HTH_N"/>
</dbReference>
<evidence type="ECO:0000313" key="6">
    <source>
        <dbReference type="EMBL" id="GIM46653.1"/>
    </source>
</evidence>